<reference evidence="2 3" key="1">
    <citation type="journal article" date="2020" name="Microorganisms">
        <title>Osmotic Adaptation and Compatible Solute Biosynthesis of Phototrophic Bacteria as Revealed from Genome Analyses.</title>
        <authorList>
            <person name="Imhoff J.F."/>
            <person name="Rahn T."/>
            <person name="Kunzel S."/>
            <person name="Keller A."/>
            <person name="Neulinger S.C."/>
        </authorList>
    </citation>
    <scope>NUCLEOTIDE SEQUENCE [LARGE SCALE GENOMIC DNA]</scope>
    <source>
        <strain evidence="2 3">DSM 21303</strain>
    </source>
</reference>
<evidence type="ECO:0000256" key="1">
    <source>
        <dbReference type="SAM" id="MobiDB-lite"/>
    </source>
</evidence>
<name>A0A9X1B7N3_9GAMM</name>
<sequence>MRPAQGDEARDAEETQQSSEVVTVNQEGHSPAHLLAAAHQEVIPAQPALHAPRQTGKTTSRGDAWLAQA</sequence>
<dbReference type="EMBL" id="NRSD01000003">
    <property type="protein sequence ID" value="MBK1644029.1"/>
    <property type="molecule type" value="Genomic_DNA"/>
</dbReference>
<feature type="region of interest" description="Disordered" evidence="1">
    <location>
        <begin position="1"/>
        <end position="31"/>
    </location>
</feature>
<feature type="compositionally biased region" description="Basic and acidic residues" evidence="1">
    <location>
        <begin position="1"/>
        <end position="13"/>
    </location>
</feature>
<organism evidence="2 3">
    <name type="scientific">Thiocapsa imhoffii</name>
    <dbReference type="NCBI Taxonomy" id="382777"/>
    <lineage>
        <taxon>Bacteria</taxon>
        <taxon>Pseudomonadati</taxon>
        <taxon>Pseudomonadota</taxon>
        <taxon>Gammaproteobacteria</taxon>
        <taxon>Chromatiales</taxon>
        <taxon>Chromatiaceae</taxon>
        <taxon>Thiocapsa</taxon>
    </lineage>
</organism>
<evidence type="ECO:0000313" key="3">
    <source>
        <dbReference type="Proteomes" id="UP001138802"/>
    </source>
</evidence>
<protein>
    <submittedName>
        <fullName evidence="2">Uncharacterized protein</fullName>
    </submittedName>
</protein>
<accession>A0A9X1B7N3</accession>
<dbReference type="AlphaFoldDB" id="A0A9X1B7N3"/>
<dbReference type="Proteomes" id="UP001138802">
    <property type="component" value="Unassembled WGS sequence"/>
</dbReference>
<feature type="compositionally biased region" description="Polar residues" evidence="1">
    <location>
        <begin position="15"/>
        <end position="28"/>
    </location>
</feature>
<keyword evidence="3" id="KW-1185">Reference proteome</keyword>
<proteinExistence type="predicted"/>
<feature type="region of interest" description="Disordered" evidence="1">
    <location>
        <begin position="45"/>
        <end position="69"/>
    </location>
</feature>
<evidence type="ECO:0000313" key="2">
    <source>
        <dbReference type="EMBL" id="MBK1644029.1"/>
    </source>
</evidence>
<comment type="caution">
    <text evidence="2">The sequence shown here is derived from an EMBL/GenBank/DDBJ whole genome shotgun (WGS) entry which is preliminary data.</text>
</comment>
<gene>
    <name evidence="2" type="ORF">CKO25_05035</name>
</gene>